<gene>
    <name evidence="2" type="ORF">ET989_08275</name>
</gene>
<dbReference type="EMBL" id="SDMQ01000007">
    <property type="protein sequence ID" value="TBT84650.1"/>
    <property type="molecule type" value="Genomic_DNA"/>
</dbReference>
<dbReference type="Proteomes" id="UP000292373">
    <property type="component" value="Unassembled WGS sequence"/>
</dbReference>
<protein>
    <submittedName>
        <fullName evidence="2">Uncharacterized protein</fullName>
    </submittedName>
</protein>
<feature type="transmembrane region" description="Helical" evidence="1">
    <location>
        <begin position="61"/>
        <end position="81"/>
    </location>
</feature>
<keyword evidence="1" id="KW-0472">Membrane</keyword>
<keyword evidence="3" id="KW-1185">Reference proteome</keyword>
<feature type="transmembrane region" description="Helical" evidence="1">
    <location>
        <begin position="36"/>
        <end position="54"/>
    </location>
</feature>
<dbReference type="RefSeq" id="WP_131168072.1">
    <property type="nucleotide sequence ID" value="NZ_SDMQ01000007.1"/>
</dbReference>
<keyword evidence="1" id="KW-1133">Transmembrane helix</keyword>
<organism evidence="2 3">
    <name type="scientific">Propioniciclava sinopodophylli</name>
    <dbReference type="NCBI Taxonomy" id="1837344"/>
    <lineage>
        <taxon>Bacteria</taxon>
        <taxon>Bacillati</taxon>
        <taxon>Actinomycetota</taxon>
        <taxon>Actinomycetes</taxon>
        <taxon>Propionibacteriales</taxon>
        <taxon>Propionibacteriaceae</taxon>
        <taxon>Propioniciclava</taxon>
    </lineage>
</organism>
<name>A0A4Q9KDC0_9ACTN</name>
<evidence type="ECO:0000313" key="3">
    <source>
        <dbReference type="Proteomes" id="UP000292373"/>
    </source>
</evidence>
<keyword evidence="1" id="KW-0812">Transmembrane</keyword>
<accession>A0A4Q9KDC0</accession>
<reference evidence="2 3" key="1">
    <citation type="submission" date="2019-01" db="EMBL/GenBank/DDBJ databases">
        <title>Lactibacter flavus gen. nov., sp. nov., a novel bacterium of the family Propionibacteriaceae isolated from raw milk and dairy products.</title>
        <authorList>
            <person name="Huptas C."/>
            <person name="Wenning M."/>
            <person name="Breitenwieser F."/>
            <person name="Doll E."/>
            <person name="Von Neubeck M."/>
            <person name="Busse H.-J."/>
            <person name="Scherer S."/>
        </authorList>
    </citation>
    <scope>NUCLEOTIDE SEQUENCE [LARGE SCALE GENOMIC DNA]</scope>
    <source>
        <strain evidence="2 3">KCTC 33808</strain>
    </source>
</reference>
<evidence type="ECO:0000313" key="2">
    <source>
        <dbReference type="EMBL" id="TBT84650.1"/>
    </source>
</evidence>
<evidence type="ECO:0000256" key="1">
    <source>
        <dbReference type="SAM" id="Phobius"/>
    </source>
</evidence>
<proteinExistence type="predicted"/>
<comment type="caution">
    <text evidence="2">The sequence shown here is derived from an EMBL/GenBank/DDBJ whole genome shotgun (WGS) entry which is preliminary data.</text>
</comment>
<sequence length="89" mass="8922">MNALLLALLAVVAVSAFVLAWMFTAARRRGEQSVPVSSGIAAVVTFVAAVVYSSQSADGGWGVRLAGVGVLVVALLLGALAGRRGPAQA</sequence>
<dbReference type="AlphaFoldDB" id="A0A4Q9KDC0"/>